<feature type="domain" description="Beta-glucuronidase C-terminal" evidence="2">
    <location>
        <begin position="419"/>
        <end position="514"/>
    </location>
</feature>
<dbReference type="Proteomes" id="UP001147782">
    <property type="component" value="Unassembled WGS sequence"/>
</dbReference>
<dbReference type="InterPro" id="IPR031728">
    <property type="entry name" value="GlcAase_C"/>
</dbReference>
<reference evidence="3" key="1">
    <citation type="submission" date="2022-11" db="EMBL/GenBank/DDBJ databases">
        <authorList>
            <person name="Petersen C."/>
        </authorList>
    </citation>
    <scope>NUCLEOTIDE SEQUENCE</scope>
    <source>
        <strain evidence="3">IBT 29864</strain>
    </source>
</reference>
<evidence type="ECO:0000259" key="2">
    <source>
        <dbReference type="Pfam" id="PF16862"/>
    </source>
</evidence>
<keyword evidence="1" id="KW-0732">Signal</keyword>
<dbReference type="GeneID" id="81436074"/>
<dbReference type="InterPro" id="IPR052974">
    <property type="entry name" value="GH79_Enzymes"/>
</dbReference>
<keyword evidence="4" id="KW-1185">Reference proteome</keyword>
<name>A0A9W9SSA1_9EURO</name>
<accession>A0A9W9SSA1</accession>
<dbReference type="EMBL" id="JAPZBS010000002">
    <property type="protein sequence ID" value="KAJ5381538.1"/>
    <property type="molecule type" value="Genomic_DNA"/>
</dbReference>
<proteinExistence type="predicted"/>
<dbReference type="RefSeq" id="XP_056559109.1">
    <property type="nucleotide sequence ID" value="XM_056696897.1"/>
</dbReference>
<evidence type="ECO:0000256" key="1">
    <source>
        <dbReference type="SAM" id="SignalP"/>
    </source>
</evidence>
<sequence>MGLLNPLLLLIPFAIRPVIATPVSSGANITRSFSLSPPRSPRPEKQVHDADYHSFSIEFCYMADYAGNDTHPNTFSRQVIQNLKDIAGKPPLFRVGGSTQNSAVYYPDQSEAIIAPFSSAAATQPGHSYIGPAFMQSFNQFPEGSKYIYGLNFFNPANETLFSVGDGLAQCVLEANAAYNAIGDALYGFEIGNEVDGWPGGSRRSANYTLQDYVDQWNDYAKAISQNLTGSDSMQIFQGCAFEAPRSVASSAWNVANAEADGMKSNMAKAVADHEYMGANCHYTGVGPTIETSIFDRTNMLSRVWYHDYLGNATVDSGIPYVLGETNSISCQGAANISDVMAATVWAVDYVLYLSSLRVERVHFHMGTRYAYRSWLPVSFNDTNPQVFPIYYAALFNAHVFAGGHKQTEVLVNGSDFGAYAVYGSGKLESIVAANLVMWNSTSEQKARPYTVLELPSGWESAKVLRLTSPGVEIANNITLAGQSVNEAGVVVGDKTHEKAQGRKVLVGAGEAVLVQK</sequence>
<organism evidence="3 4">
    <name type="scientific">Penicillium cataractarum</name>
    <dbReference type="NCBI Taxonomy" id="2100454"/>
    <lineage>
        <taxon>Eukaryota</taxon>
        <taxon>Fungi</taxon>
        <taxon>Dikarya</taxon>
        <taxon>Ascomycota</taxon>
        <taxon>Pezizomycotina</taxon>
        <taxon>Eurotiomycetes</taxon>
        <taxon>Eurotiomycetidae</taxon>
        <taxon>Eurotiales</taxon>
        <taxon>Aspergillaceae</taxon>
        <taxon>Penicillium</taxon>
    </lineage>
</organism>
<dbReference type="Gene3D" id="3.20.20.80">
    <property type="entry name" value="Glycosidases"/>
    <property type="match status" value="1"/>
</dbReference>
<gene>
    <name evidence="3" type="ORF">N7496_003966</name>
</gene>
<dbReference type="PANTHER" id="PTHR36183">
    <property type="entry name" value="BETA-GLUCURONIDASE"/>
    <property type="match status" value="1"/>
</dbReference>
<dbReference type="Gene3D" id="2.60.40.1180">
    <property type="entry name" value="Golgi alpha-mannosidase II"/>
    <property type="match status" value="1"/>
</dbReference>
<protein>
    <recommendedName>
        <fullName evidence="2">Beta-glucuronidase C-terminal domain-containing protein</fullName>
    </recommendedName>
</protein>
<reference evidence="3" key="2">
    <citation type="journal article" date="2023" name="IMA Fungus">
        <title>Comparative genomic study of the Penicillium genus elucidates a diverse pangenome and 15 lateral gene transfer events.</title>
        <authorList>
            <person name="Petersen C."/>
            <person name="Sorensen T."/>
            <person name="Nielsen M.R."/>
            <person name="Sondergaard T.E."/>
            <person name="Sorensen J.L."/>
            <person name="Fitzpatrick D.A."/>
            <person name="Frisvad J.C."/>
            <person name="Nielsen K.L."/>
        </authorList>
    </citation>
    <scope>NUCLEOTIDE SEQUENCE</scope>
    <source>
        <strain evidence="3">IBT 29864</strain>
    </source>
</reference>
<dbReference type="Pfam" id="PF16862">
    <property type="entry name" value="Glyco_hydro_79C"/>
    <property type="match status" value="1"/>
</dbReference>
<comment type="caution">
    <text evidence="3">The sequence shown here is derived from an EMBL/GenBank/DDBJ whole genome shotgun (WGS) entry which is preliminary data.</text>
</comment>
<evidence type="ECO:0000313" key="3">
    <source>
        <dbReference type="EMBL" id="KAJ5381538.1"/>
    </source>
</evidence>
<evidence type="ECO:0000313" key="4">
    <source>
        <dbReference type="Proteomes" id="UP001147782"/>
    </source>
</evidence>
<dbReference type="AlphaFoldDB" id="A0A9W9SSA1"/>
<feature type="signal peptide" evidence="1">
    <location>
        <begin position="1"/>
        <end position="20"/>
    </location>
</feature>
<dbReference type="OrthoDB" id="2831684at2759"/>
<dbReference type="SUPFAM" id="SSF51445">
    <property type="entry name" value="(Trans)glycosidases"/>
    <property type="match status" value="1"/>
</dbReference>
<dbReference type="InterPro" id="IPR017853">
    <property type="entry name" value="GH"/>
</dbReference>
<dbReference type="PANTHER" id="PTHR36183:SF2">
    <property type="entry name" value="BETA-GLUCURONIDASE C-TERMINAL DOMAIN-CONTAINING PROTEIN"/>
    <property type="match status" value="1"/>
</dbReference>
<feature type="chain" id="PRO_5040950245" description="Beta-glucuronidase C-terminal domain-containing protein" evidence="1">
    <location>
        <begin position="21"/>
        <end position="517"/>
    </location>
</feature>
<dbReference type="InterPro" id="IPR013780">
    <property type="entry name" value="Glyco_hydro_b"/>
</dbReference>